<keyword evidence="6" id="KW-1185">Reference proteome</keyword>
<dbReference type="Proteomes" id="UP001412067">
    <property type="component" value="Unassembled WGS sequence"/>
</dbReference>
<sequence length="116" mass="13955">MCAQRMLDGSRPLPIMARQIRVISMLYTDYHSAPRWRRVTKTHDPHKRLELERRRHNKERNAEEQEKLVKRIMKRDERRRKRIKDAGIDYECPAFVGQIQPASKKIKFADEDAVEE</sequence>
<evidence type="ECO:0000256" key="3">
    <source>
        <dbReference type="ARBA" id="ARBA00023242"/>
    </source>
</evidence>
<comment type="caution">
    <text evidence="5">The sequence shown here is derived from an EMBL/GenBank/DDBJ whole genome shotgun (WGS) entry which is preliminary data.</text>
</comment>
<reference evidence="5 6" key="1">
    <citation type="journal article" date="2022" name="Nat. Plants">
        <title>Genomes of leafy and leafless Platanthera orchids illuminate the evolution of mycoheterotrophy.</title>
        <authorList>
            <person name="Li M.H."/>
            <person name="Liu K.W."/>
            <person name="Li Z."/>
            <person name="Lu H.C."/>
            <person name="Ye Q.L."/>
            <person name="Zhang D."/>
            <person name="Wang J.Y."/>
            <person name="Li Y.F."/>
            <person name="Zhong Z.M."/>
            <person name="Liu X."/>
            <person name="Yu X."/>
            <person name="Liu D.K."/>
            <person name="Tu X.D."/>
            <person name="Liu B."/>
            <person name="Hao Y."/>
            <person name="Liao X.Y."/>
            <person name="Jiang Y.T."/>
            <person name="Sun W.H."/>
            <person name="Chen J."/>
            <person name="Chen Y.Q."/>
            <person name="Ai Y."/>
            <person name="Zhai J.W."/>
            <person name="Wu S.S."/>
            <person name="Zhou Z."/>
            <person name="Hsiao Y.Y."/>
            <person name="Wu W.L."/>
            <person name="Chen Y.Y."/>
            <person name="Lin Y.F."/>
            <person name="Hsu J.L."/>
            <person name="Li C.Y."/>
            <person name="Wang Z.W."/>
            <person name="Zhao X."/>
            <person name="Zhong W.Y."/>
            <person name="Ma X.K."/>
            <person name="Ma L."/>
            <person name="Huang J."/>
            <person name="Chen G.Z."/>
            <person name="Huang M.Z."/>
            <person name="Huang L."/>
            <person name="Peng D.H."/>
            <person name="Luo Y.B."/>
            <person name="Zou S.Q."/>
            <person name="Chen S.P."/>
            <person name="Lan S."/>
            <person name="Tsai W.C."/>
            <person name="Van de Peer Y."/>
            <person name="Liu Z.J."/>
        </authorList>
    </citation>
    <scope>NUCLEOTIDE SEQUENCE [LARGE SCALE GENOMIC DNA]</scope>
    <source>
        <strain evidence="5">Lor288</strain>
    </source>
</reference>
<evidence type="ECO:0000256" key="2">
    <source>
        <dbReference type="ARBA" id="ARBA00022884"/>
    </source>
</evidence>
<feature type="coiled-coil region" evidence="4">
    <location>
        <begin position="46"/>
        <end position="75"/>
    </location>
</feature>
<proteinExistence type="predicted"/>
<dbReference type="EMBL" id="JBBWWR010000012">
    <property type="protein sequence ID" value="KAK8958941.1"/>
    <property type="molecule type" value="Genomic_DNA"/>
</dbReference>
<evidence type="ECO:0000313" key="6">
    <source>
        <dbReference type="Proteomes" id="UP001412067"/>
    </source>
</evidence>
<evidence type="ECO:0000256" key="1">
    <source>
        <dbReference type="ARBA" id="ARBA00004604"/>
    </source>
</evidence>
<gene>
    <name evidence="5" type="ORF">KSP40_PGU017107</name>
</gene>
<name>A0ABR2M5L4_9ASPA</name>
<keyword evidence="3" id="KW-0539">Nucleus</keyword>
<accession>A0ABR2M5L4</accession>
<evidence type="ECO:0000256" key="4">
    <source>
        <dbReference type="SAM" id="Coils"/>
    </source>
</evidence>
<evidence type="ECO:0000313" key="5">
    <source>
        <dbReference type="EMBL" id="KAK8958941.1"/>
    </source>
</evidence>
<dbReference type="PANTHER" id="PTHR46754">
    <property type="entry name" value="MKI67 FHA DOMAIN-INTERACTING NUCLEOLAR PHOSPHOPROTEIN"/>
    <property type="match status" value="1"/>
</dbReference>
<comment type="subcellular location">
    <subcellularLocation>
        <location evidence="1">Nucleus</location>
        <location evidence="1">Nucleolus</location>
    </subcellularLocation>
</comment>
<keyword evidence="2" id="KW-0694">RNA-binding</keyword>
<organism evidence="5 6">
    <name type="scientific">Platanthera guangdongensis</name>
    <dbReference type="NCBI Taxonomy" id="2320717"/>
    <lineage>
        <taxon>Eukaryota</taxon>
        <taxon>Viridiplantae</taxon>
        <taxon>Streptophyta</taxon>
        <taxon>Embryophyta</taxon>
        <taxon>Tracheophyta</taxon>
        <taxon>Spermatophyta</taxon>
        <taxon>Magnoliopsida</taxon>
        <taxon>Liliopsida</taxon>
        <taxon>Asparagales</taxon>
        <taxon>Orchidaceae</taxon>
        <taxon>Orchidoideae</taxon>
        <taxon>Orchideae</taxon>
        <taxon>Orchidinae</taxon>
        <taxon>Platanthera</taxon>
    </lineage>
</organism>
<protein>
    <submittedName>
        <fullName evidence="5">Uncharacterized protein</fullName>
    </submittedName>
</protein>
<keyword evidence="4" id="KW-0175">Coiled coil</keyword>